<dbReference type="CDD" id="cd04179">
    <property type="entry name" value="DPM_DPG-synthase_like"/>
    <property type="match status" value="1"/>
</dbReference>
<dbReference type="Pfam" id="PF00535">
    <property type="entry name" value="Glycos_transf_2"/>
    <property type="match status" value="1"/>
</dbReference>
<proteinExistence type="inferred from homology"/>
<dbReference type="GO" id="GO:0016740">
    <property type="term" value="F:transferase activity"/>
    <property type="evidence" value="ECO:0007669"/>
    <property type="project" value="UniProtKB-KW"/>
</dbReference>
<gene>
    <name evidence="3" type="ORF">SAMN04487824_1327</name>
</gene>
<keyword evidence="3" id="KW-0808">Transferase</keyword>
<dbReference type="STRING" id="604330.SAMN04489857_0395"/>
<organism evidence="3 4">
    <name type="scientific">Parafannyhessea umbonata</name>
    <dbReference type="NCBI Taxonomy" id="604330"/>
    <lineage>
        <taxon>Bacteria</taxon>
        <taxon>Bacillati</taxon>
        <taxon>Actinomycetota</taxon>
        <taxon>Coriobacteriia</taxon>
        <taxon>Coriobacteriales</taxon>
        <taxon>Atopobiaceae</taxon>
        <taxon>Parafannyhessea</taxon>
    </lineage>
</organism>
<feature type="domain" description="Glycosyltransferase 2-like" evidence="2">
    <location>
        <begin position="13"/>
        <end position="145"/>
    </location>
</feature>
<evidence type="ECO:0000313" key="4">
    <source>
        <dbReference type="Proteomes" id="UP000198528"/>
    </source>
</evidence>
<comment type="similarity">
    <text evidence="1">Belongs to the glycosyltransferase 2 family.</text>
</comment>
<dbReference type="InterPro" id="IPR001173">
    <property type="entry name" value="Glyco_trans_2-like"/>
</dbReference>
<accession>A0A1G6NAU9</accession>
<reference evidence="4" key="1">
    <citation type="submission" date="2016-10" db="EMBL/GenBank/DDBJ databases">
        <authorList>
            <person name="Varghese N."/>
            <person name="Submissions S."/>
        </authorList>
    </citation>
    <scope>NUCLEOTIDE SEQUENCE [LARGE SCALE GENOMIC DNA]</scope>
    <source>
        <strain evidence="4">DSM 22619</strain>
    </source>
</reference>
<dbReference type="AlphaFoldDB" id="A0A1G6NAU9"/>
<evidence type="ECO:0000256" key="1">
    <source>
        <dbReference type="ARBA" id="ARBA00006739"/>
    </source>
</evidence>
<name>A0A1G6NAU9_9ACTN</name>
<dbReference type="Proteomes" id="UP000198528">
    <property type="component" value="Unassembled WGS sequence"/>
</dbReference>
<evidence type="ECO:0000313" key="3">
    <source>
        <dbReference type="EMBL" id="SDC64969.1"/>
    </source>
</evidence>
<dbReference type="InterPro" id="IPR029044">
    <property type="entry name" value="Nucleotide-diphossugar_trans"/>
</dbReference>
<dbReference type="PANTHER" id="PTHR48090">
    <property type="entry name" value="UNDECAPRENYL-PHOSPHATE 4-DEOXY-4-FORMAMIDO-L-ARABINOSE TRANSFERASE-RELATED"/>
    <property type="match status" value="1"/>
</dbReference>
<keyword evidence="4" id="KW-1185">Reference proteome</keyword>
<dbReference type="Gene3D" id="3.90.550.10">
    <property type="entry name" value="Spore Coat Polysaccharide Biosynthesis Protein SpsA, Chain A"/>
    <property type="match status" value="1"/>
</dbReference>
<dbReference type="InterPro" id="IPR050256">
    <property type="entry name" value="Glycosyltransferase_2"/>
</dbReference>
<dbReference type="EMBL" id="FMZL01000032">
    <property type="protein sequence ID" value="SDC64969.1"/>
    <property type="molecule type" value="Genomic_DNA"/>
</dbReference>
<dbReference type="SUPFAM" id="SSF53448">
    <property type="entry name" value="Nucleotide-diphospho-sugar transferases"/>
    <property type="match status" value="1"/>
</dbReference>
<protein>
    <submittedName>
        <fullName evidence="3">Glycosyl transferase family 2</fullName>
    </submittedName>
</protein>
<evidence type="ECO:0000259" key="2">
    <source>
        <dbReference type="Pfam" id="PF00535"/>
    </source>
</evidence>
<sequence>MADTVSELTSVCPDVDYLVVNDGSHDHTPQICDELHLNHIDMPVNCGLTSGVKAGMKYAYRHGYDMAVQFDADGQHRPEYIPSMAEAMEQQDADIVIASRNLAGGGAVGARGTGAKLITALIKHATGQLIMDPTSGMRMYNQHMIEVFAKDFDISPEPDTISLFIRKGAKVVEIPAEMRERQGGTSYLRYFSAISYMARTCLSLLLFQWFR</sequence>
<dbReference type="PANTHER" id="PTHR48090:SF7">
    <property type="entry name" value="RFBJ PROTEIN"/>
    <property type="match status" value="1"/>
</dbReference>